<name>A0ABY4RJW0_9BACL</name>
<dbReference type="Gene3D" id="3.40.710.10">
    <property type="entry name" value="DD-peptidase/beta-lactamase superfamily"/>
    <property type="match status" value="1"/>
</dbReference>
<evidence type="ECO:0000313" key="3">
    <source>
        <dbReference type="Proteomes" id="UP001057134"/>
    </source>
</evidence>
<dbReference type="PANTHER" id="PTHR43283:SF7">
    <property type="entry name" value="BETA-LACTAMASE-RELATED DOMAIN-CONTAINING PROTEIN"/>
    <property type="match status" value="1"/>
</dbReference>
<accession>A0ABY4RJW0</accession>
<dbReference type="EC" id="3.5.1.46" evidence="2"/>
<feature type="domain" description="Beta-lactamase-related" evidence="1">
    <location>
        <begin position="40"/>
        <end position="299"/>
    </location>
</feature>
<gene>
    <name evidence="2" type="primary">nylB_2</name>
    <name evidence="2" type="ORF">SK3146_01308</name>
</gene>
<dbReference type="Proteomes" id="UP001057134">
    <property type="component" value="Chromosome"/>
</dbReference>
<sequence length="477" mass="52960">MALSRPLLRVRPESVGIAPSSVTDFMKAASDSPTGLHSFMLLRHGRVAAEAHWRPYDSALRHMLFSLSKSFTSTAIGLAVAERLLTVDDAVISFFPEKRLNDGPNMRAMRVRHLLSMSTGHAEDAMGRLRGAEDGDWVQSFLSLEVEHEPGTRFVYNSGASYMLSAIIQRVTGQPLLDYLQPRLLAPLGIDGAEWETCPRGIHAGGWGLSLMTEDIARFGQLYLQQGQWEGAQLLPKAWVKEATSRHIANGDGGESDWKQGYGYQFWICRHGAYRGDGAYGQFCVVLPEQEAVIAITSGVRKNLQDVLDLVWTHLLPGMKQGELPPDDEQFGIMTDTAQSLAYAPLQSDLKTDTAAKVSGAAYVMDANDHYKTISFRFEPDLCRIAYTNGAGEHQIQCGMGRWAIERSPLDSYPMMAASGQWLEADTFEMEWRRIETPFIIHAVCKFAGDRASIQIRHQVNKIDVGEPILLAGTKER</sequence>
<evidence type="ECO:0000259" key="1">
    <source>
        <dbReference type="Pfam" id="PF00144"/>
    </source>
</evidence>
<evidence type="ECO:0000313" key="2">
    <source>
        <dbReference type="EMBL" id="UQZ82151.1"/>
    </source>
</evidence>
<reference evidence="2" key="1">
    <citation type="submission" date="2018-02" db="EMBL/GenBank/DDBJ databases">
        <authorList>
            <person name="Kim S.-K."/>
            <person name="Jung H.-I."/>
            <person name="Lee S.-W."/>
        </authorList>
    </citation>
    <scope>NUCLEOTIDE SEQUENCE</scope>
    <source>
        <strain evidence="2">SK3146</strain>
    </source>
</reference>
<reference evidence="2" key="2">
    <citation type="journal article" date="2021" name="J Anim Sci Technol">
        <title>Complete genome sequence of Paenibacillus konkukensis sp. nov. SK3146 as a potential probiotic strain.</title>
        <authorList>
            <person name="Jung H.I."/>
            <person name="Park S."/>
            <person name="Niu K.M."/>
            <person name="Lee S.W."/>
            <person name="Kothari D."/>
            <person name="Yi K.J."/>
            <person name="Kim S.K."/>
        </authorList>
    </citation>
    <scope>NUCLEOTIDE SEQUENCE</scope>
    <source>
        <strain evidence="2">SK3146</strain>
    </source>
</reference>
<dbReference type="InterPro" id="IPR001466">
    <property type="entry name" value="Beta-lactam-related"/>
</dbReference>
<dbReference type="InterPro" id="IPR012338">
    <property type="entry name" value="Beta-lactam/transpept-like"/>
</dbReference>
<keyword evidence="3" id="KW-1185">Reference proteome</keyword>
<dbReference type="EMBL" id="CP027059">
    <property type="protein sequence ID" value="UQZ82151.1"/>
    <property type="molecule type" value="Genomic_DNA"/>
</dbReference>
<protein>
    <submittedName>
        <fullName evidence="2">6-aminohexanoate-dimer hydrolase</fullName>
        <ecNumber evidence="2">3.5.1.46</ecNumber>
    </submittedName>
</protein>
<organism evidence="2 3">
    <name type="scientific">Paenibacillus konkukensis</name>
    <dbReference type="NCBI Taxonomy" id="2020716"/>
    <lineage>
        <taxon>Bacteria</taxon>
        <taxon>Bacillati</taxon>
        <taxon>Bacillota</taxon>
        <taxon>Bacilli</taxon>
        <taxon>Bacillales</taxon>
        <taxon>Paenibacillaceae</taxon>
        <taxon>Paenibacillus</taxon>
    </lineage>
</organism>
<keyword evidence="2" id="KW-0378">Hydrolase</keyword>
<dbReference type="InterPro" id="IPR050789">
    <property type="entry name" value="Diverse_Enzym_Activities"/>
</dbReference>
<dbReference type="Pfam" id="PF00144">
    <property type="entry name" value="Beta-lactamase"/>
    <property type="match status" value="1"/>
</dbReference>
<dbReference type="GO" id="GO:0019875">
    <property type="term" value="F:6-aminohexanoate-dimer hydrolase activity"/>
    <property type="evidence" value="ECO:0007669"/>
    <property type="project" value="UniProtKB-EC"/>
</dbReference>
<dbReference type="PANTHER" id="PTHR43283">
    <property type="entry name" value="BETA-LACTAMASE-RELATED"/>
    <property type="match status" value="1"/>
</dbReference>
<proteinExistence type="predicted"/>
<dbReference type="SUPFAM" id="SSF56601">
    <property type="entry name" value="beta-lactamase/transpeptidase-like"/>
    <property type="match status" value="1"/>
</dbReference>
<dbReference type="RefSeq" id="WP_249864325.1">
    <property type="nucleotide sequence ID" value="NZ_CP027059.1"/>
</dbReference>